<evidence type="ECO:0000313" key="1">
    <source>
        <dbReference type="EMBL" id="KAF9652174.1"/>
    </source>
</evidence>
<dbReference type="Proteomes" id="UP000886501">
    <property type="component" value="Unassembled WGS sequence"/>
</dbReference>
<comment type="caution">
    <text evidence="1">The sequence shown here is derived from an EMBL/GenBank/DDBJ whole genome shotgun (WGS) entry which is preliminary data.</text>
</comment>
<reference evidence="1" key="2">
    <citation type="journal article" date="2020" name="Nat. Commun.">
        <title>Large-scale genome sequencing of mycorrhizal fungi provides insights into the early evolution of symbiotic traits.</title>
        <authorList>
            <person name="Miyauchi S."/>
            <person name="Kiss E."/>
            <person name="Kuo A."/>
            <person name="Drula E."/>
            <person name="Kohler A."/>
            <person name="Sanchez-Garcia M."/>
            <person name="Morin E."/>
            <person name="Andreopoulos B."/>
            <person name="Barry K.W."/>
            <person name="Bonito G."/>
            <person name="Buee M."/>
            <person name="Carver A."/>
            <person name="Chen C."/>
            <person name="Cichocki N."/>
            <person name="Clum A."/>
            <person name="Culley D."/>
            <person name="Crous P.W."/>
            <person name="Fauchery L."/>
            <person name="Girlanda M."/>
            <person name="Hayes R.D."/>
            <person name="Keri Z."/>
            <person name="LaButti K."/>
            <person name="Lipzen A."/>
            <person name="Lombard V."/>
            <person name="Magnuson J."/>
            <person name="Maillard F."/>
            <person name="Murat C."/>
            <person name="Nolan M."/>
            <person name="Ohm R.A."/>
            <person name="Pangilinan J."/>
            <person name="Pereira M.F."/>
            <person name="Perotto S."/>
            <person name="Peter M."/>
            <person name="Pfister S."/>
            <person name="Riley R."/>
            <person name="Sitrit Y."/>
            <person name="Stielow J.B."/>
            <person name="Szollosi G."/>
            <person name="Zifcakova L."/>
            <person name="Stursova M."/>
            <person name="Spatafora J.W."/>
            <person name="Tedersoo L."/>
            <person name="Vaario L.M."/>
            <person name="Yamada A."/>
            <person name="Yan M."/>
            <person name="Wang P."/>
            <person name="Xu J."/>
            <person name="Bruns T."/>
            <person name="Baldrian P."/>
            <person name="Vilgalys R."/>
            <person name="Dunand C."/>
            <person name="Henrissat B."/>
            <person name="Grigoriev I.V."/>
            <person name="Hibbett D."/>
            <person name="Nagy L.G."/>
            <person name="Martin F.M."/>
        </authorList>
    </citation>
    <scope>NUCLEOTIDE SEQUENCE</scope>
    <source>
        <strain evidence="1">P2</strain>
    </source>
</reference>
<organism evidence="1 2">
    <name type="scientific">Thelephora ganbajun</name>
    <name type="common">Ganba fungus</name>
    <dbReference type="NCBI Taxonomy" id="370292"/>
    <lineage>
        <taxon>Eukaryota</taxon>
        <taxon>Fungi</taxon>
        <taxon>Dikarya</taxon>
        <taxon>Basidiomycota</taxon>
        <taxon>Agaricomycotina</taxon>
        <taxon>Agaricomycetes</taxon>
        <taxon>Thelephorales</taxon>
        <taxon>Thelephoraceae</taxon>
        <taxon>Thelephora</taxon>
    </lineage>
</organism>
<evidence type="ECO:0000313" key="2">
    <source>
        <dbReference type="Proteomes" id="UP000886501"/>
    </source>
</evidence>
<proteinExistence type="predicted"/>
<accession>A0ACB6ZRG7</accession>
<dbReference type="EMBL" id="MU117970">
    <property type="protein sequence ID" value="KAF9652174.1"/>
    <property type="molecule type" value="Genomic_DNA"/>
</dbReference>
<gene>
    <name evidence="1" type="ORF">BDM02DRAFT_3109593</name>
</gene>
<reference evidence="1" key="1">
    <citation type="submission" date="2019-10" db="EMBL/GenBank/DDBJ databases">
        <authorList>
            <consortium name="DOE Joint Genome Institute"/>
            <person name="Kuo A."/>
            <person name="Miyauchi S."/>
            <person name="Kiss E."/>
            <person name="Drula E."/>
            <person name="Kohler A."/>
            <person name="Sanchez-Garcia M."/>
            <person name="Andreopoulos B."/>
            <person name="Barry K.W."/>
            <person name="Bonito G."/>
            <person name="Buee M."/>
            <person name="Carver A."/>
            <person name="Chen C."/>
            <person name="Cichocki N."/>
            <person name="Clum A."/>
            <person name="Culley D."/>
            <person name="Crous P.W."/>
            <person name="Fauchery L."/>
            <person name="Girlanda M."/>
            <person name="Hayes R."/>
            <person name="Keri Z."/>
            <person name="Labutti K."/>
            <person name="Lipzen A."/>
            <person name="Lombard V."/>
            <person name="Magnuson J."/>
            <person name="Maillard F."/>
            <person name="Morin E."/>
            <person name="Murat C."/>
            <person name="Nolan M."/>
            <person name="Ohm R."/>
            <person name="Pangilinan J."/>
            <person name="Pereira M."/>
            <person name="Perotto S."/>
            <person name="Peter M."/>
            <person name="Riley R."/>
            <person name="Sitrit Y."/>
            <person name="Stielow B."/>
            <person name="Szollosi G."/>
            <person name="Zifcakova L."/>
            <person name="Stursova M."/>
            <person name="Spatafora J.W."/>
            <person name="Tedersoo L."/>
            <person name="Vaario L.-M."/>
            <person name="Yamada A."/>
            <person name="Yan M."/>
            <person name="Wang P."/>
            <person name="Xu J."/>
            <person name="Bruns T."/>
            <person name="Baldrian P."/>
            <person name="Vilgalys R."/>
            <person name="Henrissat B."/>
            <person name="Grigoriev I.V."/>
            <person name="Hibbett D."/>
            <person name="Nagy L.G."/>
            <person name="Martin F.M."/>
        </authorList>
    </citation>
    <scope>NUCLEOTIDE SEQUENCE</scope>
    <source>
        <strain evidence="1">P2</strain>
    </source>
</reference>
<name>A0ACB6ZRG7_THEGA</name>
<keyword evidence="2" id="KW-1185">Reference proteome</keyword>
<protein>
    <submittedName>
        <fullName evidence="1">Histone-fold-containing protein</fullName>
    </submittedName>
</protein>
<sequence length="192" mass="21077">MAQTKTTKKRKASPDLTESDIDDVPTKRKVTARKSTGGVPVGRRLPTGSSAGPSVRRTSGVQSAWGGGGREGGEGGSQAAKPRKKKRFRPGTVALREIRKYQRSTDLLIRKLPFSRLVREVAQDMTTQANNYAEVGLRWQSSAILALQEAAEAYLVHLFEDANLCAIHAKRVTIMQRDIQLARRIRGPWGGV</sequence>